<dbReference type="EMBL" id="CAJVPJ010003841">
    <property type="protein sequence ID" value="CAG8645371.1"/>
    <property type="molecule type" value="Genomic_DNA"/>
</dbReference>
<dbReference type="OrthoDB" id="2673191at2759"/>
<dbReference type="Pfam" id="PF20147">
    <property type="entry name" value="Crinkler"/>
    <property type="match status" value="1"/>
</dbReference>
<accession>A0A9N9H1A3</accession>
<reference evidence="5" key="1">
    <citation type="submission" date="2021-06" db="EMBL/GenBank/DDBJ databases">
        <authorList>
            <person name="Kallberg Y."/>
            <person name="Tangrot J."/>
            <person name="Rosling A."/>
        </authorList>
    </citation>
    <scope>NUCLEOTIDE SEQUENCE</scope>
    <source>
        <strain evidence="5">IA702</strain>
    </source>
</reference>
<sequence>MNDAITLMCLVFGETSDRAFSVDINKTATVGHLKDLIKLKKQNDFRDIDADKLTLFRVSISIDNDIDLDELETRMDINDETNGVQKLHPAKKISTAFPDEPAGEHIHIIVQPPPPAYA</sequence>
<gene>
    <name evidence="5" type="ORF">POCULU_LOCUS9651</name>
</gene>
<evidence type="ECO:0000256" key="3">
    <source>
        <dbReference type="ARBA" id="ARBA00022525"/>
    </source>
</evidence>
<dbReference type="Proteomes" id="UP000789572">
    <property type="component" value="Unassembled WGS sequence"/>
</dbReference>
<evidence type="ECO:0000313" key="5">
    <source>
        <dbReference type="EMBL" id="CAG8645371.1"/>
    </source>
</evidence>
<dbReference type="AlphaFoldDB" id="A0A9N9H1A3"/>
<comment type="subcellular location">
    <subcellularLocation>
        <location evidence="1">Host cell</location>
    </subcellularLocation>
    <subcellularLocation>
        <location evidence="2">Secreted</location>
    </subcellularLocation>
</comment>
<dbReference type="GO" id="GO:0005576">
    <property type="term" value="C:extracellular region"/>
    <property type="evidence" value="ECO:0007669"/>
    <property type="project" value="UniProtKB-SubCell"/>
</dbReference>
<evidence type="ECO:0000256" key="1">
    <source>
        <dbReference type="ARBA" id="ARBA00004340"/>
    </source>
</evidence>
<dbReference type="InterPro" id="IPR045379">
    <property type="entry name" value="Crinkler_N"/>
</dbReference>
<evidence type="ECO:0000313" key="6">
    <source>
        <dbReference type="Proteomes" id="UP000789572"/>
    </source>
</evidence>
<comment type="caution">
    <text evidence="5">The sequence shown here is derived from an EMBL/GenBank/DDBJ whole genome shotgun (WGS) entry which is preliminary data.</text>
</comment>
<dbReference type="GO" id="GO:0043657">
    <property type="term" value="C:host cell"/>
    <property type="evidence" value="ECO:0007669"/>
    <property type="project" value="UniProtKB-SubCell"/>
</dbReference>
<evidence type="ECO:0000256" key="2">
    <source>
        <dbReference type="ARBA" id="ARBA00004613"/>
    </source>
</evidence>
<keyword evidence="3" id="KW-0964">Secreted</keyword>
<protein>
    <submittedName>
        <fullName evidence="5">6190_t:CDS:1</fullName>
    </submittedName>
</protein>
<evidence type="ECO:0000259" key="4">
    <source>
        <dbReference type="Pfam" id="PF20147"/>
    </source>
</evidence>
<proteinExistence type="predicted"/>
<organism evidence="5 6">
    <name type="scientific">Paraglomus occultum</name>
    <dbReference type="NCBI Taxonomy" id="144539"/>
    <lineage>
        <taxon>Eukaryota</taxon>
        <taxon>Fungi</taxon>
        <taxon>Fungi incertae sedis</taxon>
        <taxon>Mucoromycota</taxon>
        <taxon>Glomeromycotina</taxon>
        <taxon>Glomeromycetes</taxon>
        <taxon>Paraglomerales</taxon>
        <taxon>Paraglomeraceae</taxon>
        <taxon>Paraglomus</taxon>
    </lineage>
</organism>
<name>A0A9N9H1A3_9GLOM</name>
<feature type="non-terminal residue" evidence="5">
    <location>
        <position position="118"/>
    </location>
</feature>
<feature type="domain" description="Crinkler effector protein N-terminal" evidence="4">
    <location>
        <begin position="5"/>
        <end position="111"/>
    </location>
</feature>
<keyword evidence="6" id="KW-1185">Reference proteome</keyword>